<feature type="compositionally biased region" description="Basic and acidic residues" evidence="1">
    <location>
        <begin position="155"/>
        <end position="164"/>
    </location>
</feature>
<name>A0A2P8FB46_9RHOB</name>
<proteinExistence type="predicted"/>
<dbReference type="SUPFAM" id="SSF55961">
    <property type="entry name" value="Bet v1-like"/>
    <property type="match status" value="1"/>
</dbReference>
<dbReference type="Pfam" id="PF06240">
    <property type="entry name" value="COXG"/>
    <property type="match status" value="1"/>
</dbReference>
<dbReference type="AlphaFoldDB" id="A0A2P8FB46"/>
<keyword evidence="3" id="KW-1185">Reference proteome</keyword>
<protein>
    <recommendedName>
        <fullName evidence="4">Carbon monoxide dehydrogenase subunit G</fullName>
    </recommendedName>
</protein>
<sequence length="172" mass="17652">MQMSDQKDIAAPVAEVWAALLSADVLKACVPGAQSVTGNAEDGFEATVTQKVGPVKATFKGQVTLSNIVEGESLTLSGEGKGGAAGFAKGGADVTLTPSEVGTLLSYEVDAKVGGKLAQLGSRLIDGFSKKMADQFFANLQETLEGPAETDAADENAREGEKKGLFKRLTGG</sequence>
<dbReference type="InterPro" id="IPR010419">
    <property type="entry name" value="CO_DH_gsu"/>
</dbReference>
<accession>A0A2P8FB46</accession>
<comment type="caution">
    <text evidence="2">The sequence shown here is derived from an EMBL/GenBank/DDBJ whole genome shotgun (WGS) entry which is preliminary data.</text>
</comment>
<gene>
    <name evidence="2" type="ORF">CLV88_10850</name>
</gene>
<dbReference type="RefSeq" id="WP_106608868.1">
    <property type="nucleotide sequence ID" value="NZ_PYGJ01000008.1"/>
</dbReference>
<dbReference type="InterPro" id="IPR023393">
    <property type="entry name" value="START-like_dom_sf"/>
</dbReference>
<dbReference type="OrthoDB" id="9787428at2"/>
<dbReference type="PANTHER" id="PTHR38588:SF1">
    <property type="entry name" value="BLL0334 PROTEIN"/>
    <property type="match status" value="1"/>
</dbReference>
<evidence type="ECO:0008006" key="4">
    <source>
        <dbReference type="Google" id="ProtNLM"/>
    </source>
</evidence>
<dbReference type="PANTHER" id="PTHR38588">
    <property type="entry name" value="BLL0334 PROTEIN"/>
    <property type="match status" value="1"/>
</dbReference>
<dbReference type="Proteomes" id="UP000240418">
    <property type="component" value="Unassembled WGS sequence"/>
</dbReference>
<evidence type="ECO:0000313" key="3">
    <source>
        <dbReference type="Proteomes" id="UP000240418"/>
    </source>
</evidence>
<dbReference type="CDD" id="cd05018">
    <property type="entry name" value="CoxG"/>
    <property type="match status" value="1"/>
</dbReference>
<dbReference type="EMBL" id="PYGJ01000008">
    <property type="protein sequence ID" value="PSL18872.1"/>
    <property type="molecule type" value="Genomic_DNA"/>
</dbReference>
<dbReference type="Gene3D" id="3.30.530.20">
    <property type="match status" value="1"/>
</dbReference>
<organism evidence="2 3">
    <name type="scientific">Shimia abyssi</name>
    <dbReference type="NCBI Taxonomy" id="1662395"/>
    <lineage>
        <taxon>Bacteria</taxon>
        <taxon>Pseudomonadati</taxon>
        <taxon>Pseudomonadota</taxon>
        <taxon>Alphaproteobacteria</taxon>
        <taxon>Rhodobacterales</taxon>
        <taxon>Roseobacteraceae</taxon>
    </lineage>
</organism>
<evidence type="ECO:0000256" key="1">
    <source>
        <dbReference type="SAM" id="MobiDB-lite"/>
    </source>
</evidence>
<evidence type="ECO:0000313" key="2">
    <source>
        <dbReference type="EMBL" id="PSL18872.1"/>
    </source>
</evidence>
<feature type="region of interest" description="Disordered" evidence="1">
    <location>
        <begin position="146"/>
        <end position="172"/>
    </location>
</feature>
<reference evidence="2 3" key="1">
    <citation type="submission" date="2018-03" db="EMBL/GenBank/DDBJ databases">
        <title>Genomic Encyclopedia of Archaeal and Bacterial Type Strains, Phase II (KMG-II): from individual species to whole genera.</title>
        <authorList>
            <person name="Goeker M."/>
        </authorList>
    </citation>
    <scope>NUCLEOTIDE SEQUENCE [LARGE SCALE GENOMIC DNA]</scope>
    <source>
        <strain evidence="2 3">DSM 100673</strain>
    </source>
</reference>